<dbReference type="Pfam" id="PF05193">
    <property type="entry name" value="Peptidase_M16_C"/>
    <property type="match status" value="2"/>
</dbReference>
<evidence type="ECO:0000313" key="6">
    <source>
        <dbReference type="Proteomes" id="UP000231019"/>
    </source>
</evidence>
<sequence length="901" mass="101421">MSEQSNLASSTAVQETILPNGLRVLIKQDSALPVVTVMLWYHTGSGNETSYSGGISHFLEHMLFKGTLAFPRGEIDRRTLSGGGENNAYTWLDNTAYYFNFASDRWEIALEIEADRMRNCLLESEEIEAERQVILEEWRTSQDDAEENLWEAVTAAALSQHPYRYPVLGSEQDIREMRSEDLRRYYQDWYTPNNATLVIVGDIQPEVALERVRHYFEPLKAGTLPLRMRIQEPQPQAEKRILLRKAEVTLPRLAVAWPAPGLTHPDYYPLTLLQYILAEGMSSLLYQELVEDRQVASDVDASGFETAQPYLFWILVDGLSAVPLEATEAALWEVLAKIQAGDWDPAHLLKARNQILTDFHLSQETTEDQAELLGELDSLADWRFMLDYVERIQAVQFQDITRVAKELLAPEKRTVGWLLPEDPEAALEESPEGAYSGSGGISERLHTRPQASRIQSFTQHELPKPHLWFPVLEAEKRVLPNGMTLLVHENRRIPTLSLEIFIPSGSLHDPLGQQGLANLTAAVLIKGTLQRPGLALHRYLESMGGSLSIVTGLSGTFLGLEILAEYLEPALLLLHEIMTSPAFAQIELEREKRLILTDLEAYEEQASYRASREFYRQVYGAFPAAWPETGLSETVSPLGLNDLQAFYRNWYGSQGATLALSGAVSATQALASLESIWSDWQMASGNFVVPTLPRLQTERKVRQIKLKGKEQCQVYLGHLGIARTHPDYAALQVLDLVLGAGPGFTSRLPARLREQEGLAYSTGSSITGSAGLYPGVFMAWMETRSEGVKPGIRAMFEEIDKLQQAGITQHELDQARTYLSGRLPFRFETNDQRVGFLLQREIYQWPENHLQQHWQHLEALTPEAVQSAACRHLHPEAMTLVVAGADARLKSWIKEFENHEG</sequence>
<proteinExistence type="inferred from homology"/>
<feature type="domain" description="Peptidase M16 N-terminal" evidence="3">
    <location>
        <begin position="492"/>
        <end position="613"/>
    </location>
</feature>
<dbReference type="InterPro" id="IPR011765">
    <property type="entry name" value="Pept_M16_N"/>
</dbReference>
<reference evidence="5 6" key="1">
    <citation type="submission" date="2017-09" db="EMBL/GenBank/DDBJ databases">
        <title>Depth-based differentiation of microbial function through sediment-hosted aquifers and enrichment of novel symbionts in the deep terrestrial subsurface.</title>
        <authorList>
            <person name="Probst A.J."/>
            <person name="Ladd B."/>
            <person name="Jarett J.K."/>
            <person name="Geller-Mcgrath D.E."/>
            <person name="Sieber C.M."/>
            <person name="Emerson J.B."/>
            <person name="Anantharaman K."/>
            <person name="Thomas B.C."/>
            <person name="Malmstrom R."/>
            <person name="Stieglmeier M."/>
            <person name="Klingl A."/>
            <person name="Woyke T."/>
            <person name="Ryan C.M."/>
            <person name="Banfield J.F."/>
        </authorList>
    </citation>
    <scope>NUCLEOTIDE SEQUENCE [LARGE SCALE GENOMIC DNA]</scope>
    <source>
        <strain evidence="5">CG17_big_fil_post_rev_8_21_14_2_50_48_46</strain>
    </source>
</reference>
<protein>
    <recommendedName>
        <fullName evidence="7">Insulinase family protein</fullName>
    </recommendedName>
</protein>
<dbReference type="InterPro" id="IPR007863">
    <property type="entry name" value="Peptidase_M16_C"/>
</dbReference>
<dbReference type="GO" id="GO:0046872">
    <property type="term" value="F:metal ion binding"/>
    <property type="evidence" value="ECO:0007669"/>
    <property type="project" value="InterPro"/>
</dbReference>
<dbReference type="Gene3D" id="3.30.830.10">
    <property type="entry name" value="Metalloenzyme, LuxS/M16 peptidase-like"/>
    <property type="match status" value="4"/>
</dbReference>
<dbReference type="PANTHER" id="PTHR11851:SF49">
    <property type="entry name" value="MITOCHONDRIAL-PROCESSING PEPTIDASE SUBUNIT ALPHA"/>
    <property type="match status" value="1"/>
</dbReference>
<feature type="domain" description="Peptidase M16 C-terminal" evidence="4">
    <location>
        <begin position="640"/>
        <end position="817"/>
    </location>
</feature>
<evidence type="ECO:0000256" key="1">
    <source>
        <dbReference type="ARBA" id="ARBA00007261"/>
    </source>
</evidence>
<dbReference type="PANTHER" id="PTHR11851">
    <property type="entry name" value="METALLOPROTEASE"/>
    <property type="match status" value="1"/>
</dbReference>
<gene>
    <name evidence="5" type="ORF">COW36_15250</name>
</gene>
<dbReference type="Pfam" id="PF00675">
    <property type="entry name" value="Peptidase_M16"/>
    <property type="match status" value="2"/>
</dbReference>
<dbReference type="InterPro" id="IPR050361">
    <property type="entry name" value="MPP/UQCRC_Complex"/>
</dbReference>
<comment type="similarity">
    <text evidence="1 2">Belongs to the peptidase M16 family.</text>
</comment>
<dbReference type="PROSITE" id="PS00143">
    <property type="entry name" value="INSULINASE"/>
    <property type="match status" value="1"/>
</dbReference>
<evidence type="ECO:0000256" key="2">
    <source>
        <dbReference type="RuleBase" id="RU004447"/>
    </source>
</evidence>
<name>A0A2M7G2P3_9BACT</name>
<evidence type="ECO:0000259" key="4">
    <source>
        <dbReference type="Pfam" id="PF05193"/>
    </source>
</evidence>
<dbReference type="Proteomes" id="UP000231019">
    <property type="component" value="Unassembled WGS sequence"/>
</dbReference>
<dbReference type="GO" id="GO:0006508">
    <property type="term" value="P:proteolysis"/>
    <property type="evidence" value="ECO:0007669"/>
    <property type="project" value="InterPro"/>
</dbReference>
<dbReference type="AlphaFoldDB" id="A0A2M7G2P3"/>
<organism evidence="5 6">
    <name type="scientific">bacterium (Candidatus Blackallbacteria) CG17_big_fil_post_rev_8_21_14_2_50_48_46</name>
    <dbReference type="NCBI Taxonomy" id="2014261"/>
    <lineage>
        <taxon>Bacteria</taxon>
        <taxon>Candidatus Blackallbacteria</taxon>
    </lineage>
</organism>
<evidence type="ECO:0008006" key="7">
    <source>
        <dbReference type="Google" id="ProtNLM"/>
    </source>
</evidence>
<comment type="caution">
    <text evidence="5">The sequence shown here is derived from an EMBL/GenBank/DDBJ whole genome shotgun (WGS) entry which is preliminary data.</text>
</comment>
<dbReference type="EMBL" id="PFFQ01000041">
    <property type="protein sequence ID" value="PIW16066.1"/>
    <property type="molecule type" value="Genomic_DNA"/>
</dbReference>
<dbReference type="InterPro" id="IPR011249">
    <property type="entry name" value="Metalloenz_LuxS/M16"/>
</dbReference>
<feature type="domain" description="Peptidase M16 N-terminal" evidence="3">
    <location>
        <begin position="23"/>
        <end position="169"/>
    </location>
</feature>
<evidence type="ECO:0000313" key="5">
    <source>
        <dbReference type="EMBL" id="PIW16066.1"/>
    </source>
</evidence>
<dbReference type="InterPro" id="IPR001431">
    <property type="entry name" value="Pept_M16_Zn_BS"/>
</dbReference>
<accession>A0A2M7G2P3</accession>
<dbReference type="GO" id="GO:0004222">
    <property type="term" value="F:metalloendopeptidase activity"/>
    <property type="evidence" value="ECO:0007669"/>
    <property type="project" value="InterPro"/>
</dbReference>
<dbReference type="SUPFAM" id="SSF63411">
    <property type="entry name" value="LuxS/MPP-like metallohydrolase"/>
    <property type="match status" value="4"/>
</dbReference>
<feature type="domain" description="Peptidase M16 C-terminal" evidence="4">
    <location>
        <begin position="179"/>
        <end position="354"/>
    </location>
</feature>
<evidence type="ECO:0000259" key="3">
    <source>
        <dbReference type="Pfam" id="PF00675"/>
    </source>
</evidence>